<keyword evidence="4" id="KW-1133">Transmembrane helix</keyword>
<evidence type="ECO:0000256" key="3">
    <source>
        <dbReference type="ARBA" id="ARBA00023004"/>
    </source>
</evidence>
<dbReference type="Pfam" id="PF00067">
    <property type="entry name" value="p450"/>
    <property type="match status" value="1"/>
</dbReference>
<name>A0A8K0DW86_9ROSA</name>
<dbReference type="GO" id="GO:0004497">
    <property type="term" value="F:monooxygenase activity"/>
    <property type="evidence" value="ECO:0007669"/>
    <property type="project" value="InterPro"/>
</dbReference>
<reference evidence="5" key="1">
    <citation type="submission" date="2020-03" db="EMBL/GenBank/DDBJ databases">
        <title>A high-quality chromosome-level genome assembly of a woody plant with both climbing and erect habits, Rhamnella rubrinervis.</title>
        <authorList>
            <person name="Lu Z."/>
            <person name="Yang Y."/>
            <person name="Zhu X."/>
            <person name="Sun Y."/>
        </authorList>
    </citation>
    <scope>NUCLEOTIDE SEQUENCE</scope>
    <source>
        <strain evidence="5">BYM</strain>
        <tissue evidence="5">Leaf</tissue>
    </source>
</reference>
<keyword evidence="4" id="KW-0812">Transmembrane</keyword>
<dbReference type="GO" id="GO:0020037">
    <property type="term" value="F:heme binding"/>
    <property type="evidence" value="ECO:0007669"/>
    <property type="project" value="InterPro"/>
</dbReference>
<gene>
    <name evidence="5" type="ORF">FNV43_RR21456</name>
</gene>
<dbReference type="GO" id="GO:0016705">
    <property type="term" value="F:oxidoreductase activity, acting on paired donors, with incorporation or reduction of molecular oxygen"/>
    <property type="evidence" value="ECO:0007669"/>
    <property type="project" value="InterPro"/>
</dbReference>
<keyword evidence="3" id="KW-0408">Iron</keyword>
<evidence type="ECO:0000256" key="4">
    <source>
        <dbReference type="SAM" id="Phobius"/>
    </source>
</evidence>
<evidence type="ECO:0000256" key="2">
    <source>
        <dbReference type="ARBA" id="ARBA00022723"/>
    </source>
</evidence>
<comment type="caution">
    <text evidence="5">The sequence shown here is derived from an EMBL/GenBank/DDBJ whole genome shotgun (WGS) entry which is preliminary data.</text>
</comment>
<keyword evidence="2" id="KW-0479">Metal-binding</keyword>
<dbReference type="EMBL" id="VOIH02000009">
    <property type="protein sequence ID" value="KAF3438692.1"/>
    <property type="molecule type" value="Genomic_DNA"/>
</dbReference>
<organism evidence="5 6">
    <name type="scientific">Rhamnella rubrinervis</name>
    <dbReference type="NCBI Taxonomy" id="2594499"/>
    <lineage>
        <taxon>Eukaryota</taxon>
        <taxon>Viridiplantae</taxon>
        <taxon>Streptophyta</taxon>
        <taxon>Embryophyta</taxon>
        <taxon>Tracheophyta</taxon>
        <taxon>Spermatophyta</taxon>
        <taxon>Magnoliopsida</taxon>
        <taxon>eudicotyledons</taxon>
        <taxon>Gunneridae</taxon>
        <taxon>Pentapetalae</taxon>
        <taxon>rosids</taxon>
        <taxon>fabids</taxon>
        <taxon>Rosales</taxon>
        <taxon>Rhamnaceae</taxon>
        <taxon>rhamnoid group</taxon>
        <taxon>Rhamneae</taxon>
        <taxon>Rhamnella</taxon>
    </lineage>
</organism>
<dbReference type="Gene3D" id="1.10.630.10">
    <property type="entry name" value="Cytochrome P450"/>
    <property type="match status" value="1"/>
</dbReference>
<sequence length="369" mass="41822">MAVLPTLWQEEQLLSTFFQNPFLIVSVFFISLVFLFIQVSRRSNGKLNLPPSPPRLLIIGNLHQLGSLLHQSLQQLSQNYGPDLLLLHLGQTPTIVVSSADMVREMIKSHDVVLSNRSQSTATDFLLYGSKDVSFSNYGEYWRQVRKVIVVELVSMKRVQQFQFVRDEEVTLLVNKIRKASLNGDSINLSDKFFGTSNNIVSRIVIGQSIAELEDFKSRFATPITSARDTGCLILTSKWISSRSPATKQLRRKLSGKLPHNGKDVQRSFDMSRQWRFNEVLSEPLRDLHIQLGQNEEEQCGRAGPIGQLNPLIKGHMVEVKVLFCLVNPSRRIVLIEPWEGQFQLLMLVEELLLFGASEDSSEANMLIS</sequence>
<protein>
    <recommendedName>
        <fullName evidence="7">Cytochrome P450</fullName>
    </recommendedName>
</protein>
<dbReference type="PANTHER" id="PTHR47955">
    <property type="entry name" value="CYTOCHROME P450 FAMILY 71 PROTEIN"/>
    <property type="match status" value="1"/>
</dbReference>
<dbReference type="GO" id="GO:0005506">
    <property type="term" value="F:iron ion binding"/>
    <property type="evidence" value="ECO:0007669"/>
    <property type="project" value="InterPro"/>
</dbReference>
<dbReference type="Proteomes" id="UP000796880">
    <property type="component" value="Unassembled WGS sequence"/>
</dbReference>
<feature type="transmembrane region" description="Helical" evidence="4">
    <location>
        <begin position="20"/>
        <end position="37"/>
    </location>
</feature>
<keyword evidence="4" id="KW-0472">Membrane</keyword>
<evidence type="ECO:0000313" key="6">
    <source>
        <dbReference type="Proteomes" id="UP000796880"/>
    </source>
</evidence>
<evidence type="ECO:0000313" key="5">
    <source>
        <dbReference type="EMBL" id="KAF3438692.1"/>
    </source>
</evidence>
<dbReference type="InterPro" id="IPR001128">
    <property type="entry name" value="Cyt_P450"/>
</dbReference>
<evidence type="ECO:0000256" key="1">
    <source>
        <dbReference type="ARBA" id="ARBA00010617"/>
    </source>
</evidence>
<dbReference type="AlphaFoldDB" id="A0A8K0DW86"/>
<keyword evidence="6" id="KW-1185">Reference proteome</keyword>
<accession>A0A8K0DW86</accession>
<dbReference type="PANTHER" id="PTHR47955:SF15">
    <property type="entry name" value="CYTOCHROME P450 71A2-LIKE"/>
    <property type="match status" value="1"/>
</dbReference>
<evidence type="ECO:0008006" key="7">
    <source>
        <dbReference type="Google" id="ProtNLM"/>
    </source>
</evidence>
<comment type="similarity">
    <text evidence="1">Belongs to the cytochrome P450 family.</text>
</comment>
<dbReference type="SUPFAM" id="SSF48264">
    <property type="entry name" value="Cytochrome P450"/>
    <property type="match status" value="1"/>
</dbReference>
<proteinExistence type="inferred from homology"/>
<dbReference type="InterPro" id="IPR036396">
    <property type="entry name" value="Cyt_P450_sf"/>
</dbReference>